<feature type="domain" description="N-acetyltransferase" evidence="3">
    <location>
        <begin position="62"/>
        <end position="199"/>
    </location>
</feature>
<organism evidence="4 5">
    <name type="scientific">Aspergillus leporis</name>
    <dbReference type="NCBI Taxonomy" id="41062"/>
    <lineage>
        <taxon>Eukaryota</taxon>
        <taxon>Fungi</taxon>
        <taxon>Dikarya</taxon>
        <taxon>Ascomycota</taxon>
        <taxon>Pezizomycotina</taxon>
        <taxon>Eurotiomycetes</taxon>
        <taxon>Eurotiomycetidae</taxon>
        <taxon>Eurotiales</taxon>
        <taxon>Aspergillaceae</taxon>
        <taxon>Aspergillus</taxon>
        <taxon>Aspergillus subgen. Circumdati</taxon>
    </lineage>
</organism>
<evidence type="ECO:0000259" key="3">
    <source>
        <dbReference type="PROSITE" id="PS51186"/>
    </source>
</evidence>
<evidence type="ECO:0000256" key="1">
    <source>
        <dbReference type="ARBA" id="ARBA00022679"/>
    </source>
</evidence>
<dbReference type="CDD" id="cd04301">
    <property type="entry name" value="NAT_SF"/>
    <property type="match status" value="1"/>
</dbReference>
<dbReference type="PROSITE" id="PS51186">
    <property type="entry name" value="GNAT"/>
    <property type="match status" value="1"/>
</dbReference>
<dbReference type="AlphaFoldDB" id="A0A5N5WTY8"/>
<keyword evidence="2 4" id="KW-0012">Acyltransferase</keyword>
<keyword evidence="5" id="KW-1185">Reference proteome</keyword>
<dbReference type="InterPro" id="IPR016181">
    <property type="entry name" value="Acyl_CoA_acyltransferase"/>
</dbReference>
<dbReference type="Proteomes" id="UP000326565">
    <property type="component" value="Unassembled WGS sequence"/>
</dbReference>
<dbReference type="Gene3D" id="3.40.630.30">
    <property type="match status" value="1"/>
</dbReference>
<reference evidence="4 5" key="1">
    <citation type="submission" date="2019-04" db="EMBL/GenBank/DDBJ databases">
        <title>Friends and foes A comparative genomics study of 23 Aspergillus species from section Flavi.</title>
        <authorList>
            <consortium name="DOE Joint Genome Institute"/>
            <person name="Kjaerbolling I."/>
            <person name="Vesth T."/>
            <person name="Frisvad J.C."/>
            <person name="Nybo J.L."/>
            <person name="Theobald S."/>
            <person name="Kildgaard S."/>
            <person name="Isbrandt T."/>
            <person name="Kuo A."/>
            <person name="Sato A."/>
            <person name="Lyhne E.K."/>
            <person name="Kogle M.E."/>
            <person name="Wiebenga A."/>
            <person name="Kun R.S."/>
            <person name="Lubbers R.J."/>
            <person name="Makela M.R."/>
            <person name="Barry K."/>
            <person name="Chovatia M."/>
            <person name="Clum A."/>
            <person name="Daum C."/>
            <person name="Haridas S."/>
            <person name="He G."/>
            <person name="LaButti K."/>
            <person name="Lipzen A."/>
            <person name="Mondo S."/>
            <person name="Riley R."/>
            <person name="Salamov A."/>
            <person name="Simmons B.A."/>
            <person name="Magnuson J.K."/>
            <person name="Henrissat B."/>
            <person name="Mortensen U.H."/>
            <person name="Larsen T.O."/>
            <person name="Devries R.P."/>
            <person name="Grigoriev I.V."/>
            <person name="Machida M."/>
            <person name="Baker S.E."/>
            <person name="Andersen M.R."/>
        </authorList>
    </citation>
    <scope>NUCLEOTIDE SEQUENCE [LARGE SCALE GENOMIC DNA]</scope>
    <source>
        <strain evidence="4 5">CBS 151.66</strain>
    </source>
</reference>
<name>A0A5N5WTY8_9EURO</name>
<dbReference type="InterPro" id="IPR051635">
    <property type="entry name" value="SNAT-like"/>
</dbReference>
<evidence type="ECO:0000313" key="5">
    <source>
        <dbReference type="Proteomes" id="UP000326565"/>
    </source>
</evidence>
<evidence type="ECO:0000313" key="4">
    <source>
        <dbReference type="EMBL" id="KAB8071177.1"/>
    </source>
</evidence>
<dbReference type="SUPFAM" id="SSF55729">
    <property type="entry name" value="Acyl-CoA N-acyltransferases (Nat)"/>
    <property type="match status" value="1"/>
</dbReference>
<protein>
    <submittedName>
        <fullName evidence="4">Acyl-CoA N-acyltransferase</fullName>
    </submittedName>
</protein>
<dbReference type="GO" id="GO:0005737">
    <property type="term" value="C:cytoplasm"/>
    <property type="evidence" value="ECO:0007669"/>
    <property type="project" value="TreeGrafter"/>
</dbReference>
<dbReference type="EMBL" id="ML732280">
    <property type="protein sequence ID" value="KAB8071177.1"/>
    <property type="molecule type" value="Genomic_DNA"/>
</dbReference>
<evidence type="ECO:0000256" key="2">
    <source>
        <dbReference type="ARBA" id="ARBA00023315"/>
    </source>
</evidence>
<sequence>MTSNNLQSYQTLAGLNAFTRPLTAADVKSCVVVESAFPEHERCSEEKFEYRLNQTPELCLGLFVNTNNNEKLIAHVVANRSCDTTVREGSMHMPDDWQSHASSDPVLVDGEVIGNDPRGASVAVHSVVVLPEYQGTGVGKCLVKRYIEYIRTAGIPAERIILLCHDYLIRFYESAGFENRGLSQCRYAGETWYDMVLNL</sequence>
<dbReference type="InterPro" id="IPR000182">
    <property type="entry name" value="GNAT_dom"/>
</dbReference>
<dbReference type="GO" id="GO:0004059">
    <property type="term" value="F:aralkylamine N-acetyltransferase activity"/>
    <property type="evidence" value="ECO:0007669"/>
    <property type="project" value="TreeGrafter"/>
</dbReference>
<dbReference type="PANTHER" id="PTHR10908">
    <property type="entry name" value="SEROTONIN N-ACETYLTRANSFERASE"/>
    <property type="match status" value="1"/>
</dbReference>
<dbReference type="Pfam" id="PF00583">
    <property type="entry name" value="Acetyltransf_1"/>
    <property type="match status" value="1"/>
</dbReference>
<dbReference type="OrthoDB" id="30840at2759"/>
<accession>A0A5N5WTY8</accession>
<keyword evidence="1 4" id="KW-0808">Transferase</keyword>
<proteinExistence type="predicted"/>
<gene>
    <name evidence="4" type="ORF">BDV29DRAFT_159727</name>
</gene>
<dbReference type="PANTHER" id="PTHR10908:SF0">
    <property type="entry name" value="SEROTONIN N-ACETYLTRANSFERASE"/>
    <property type="match status" value="1"/>
</dbReference>